<accession>A0A3S9YLY1</accession>
<protein>
    <submittedName>
        <fullName evidence="1">Uncharacterized protein</fullName>
    </submittedName>
</protein>
<sequence>MFGPWDDIDEFTSRIENVIGGYPIGDPWATIDLCISELETDLDSDATVYWVLGVAAVGPWMEWCDERPDLVRRAEKALEVALAAFRRREDSCTHDTHPWDEGPFIVPDDLTGFMYQVQEADDWEPDPECPEDEAPYGPDFGELMRCPRNVAAFASNPAAV</sequence>
<name>A0A3S9YLY1_9ACTN</name>
<dbReference type="AlphaFoldDB" id="A0A3S9YLY1"/>
<proteinExistence type="predicted"/>
<reference evidence="1 2" key="1">
    <citation type="submission" date="2018-04" db="EMBL/GenBank/DDBJ databases">
        <title>Complete genome sequences of Streptomyces lydicus strain WYEC and characterization of antagonistic properties of biological control agents.</title>
        <authorList>
            <person name="Mariita R.M."/>
            <person name="Sello J.K."/>
        </authorList>
    </citation>
    <scope>NUCLEOTIDE SEQUENCE [LARGE SCALE GENOMIC DNA]</scope>
    <source>
        <strain evidence="1 2">WYEC 108</strain>
    </source>
</reference>
<dbReference type="RefSeq" id="WP_127154720.1">
    <property type="nucleotide sequence ID" value="NZ_CP029042.1"/>
</dbReference>
<organism evidence="1 2">
    <name type="scientific">Streptomyces lydicus</name>
    <dbReference type="NCBI Taxonomy" id="47763"/>
    <lineage>
        <taxon>Bacteria</taxon>
        <taxon>Bacillati</taxon>
        <taxon>Actinomycetota</taxon>
        <taxon>Actinomycetes</taxon>
        <taxon>Kitasatosporales</taxon>
        <taxon>Streptomycetaceae</taxon>
        <taxon>Streptomyces</taxon>
    </lineage>
</organism>
<dbReference type="EMBL" id="CP029042">
    <property type="protein sequence ID" value="AZS76029.1"/>
    <property type="molecule type" value="Genomic_DNA"/>
</dbReference>
<evidence type="ECO:0000313" key="2">
    <source>
        <dbReference type="Proteomes" id="UP000275579"/>
    </source>
</evidence>
<evidence type="ECO:0000313" key="1">
    <source>
        <dbReference type="EMBL" id="AZS76029.1"/>
    </source>
</evidence>
<dbReference type="Proteomes" id="UP000275579">
    <property type="component" value="Chromosome"/>
</dbReference>
<gene>
    <name evidence="1" type="ORF">DDE74_38800</name>
</gene>